<reference evidence="8" key="1">
    <citation type="submission" date="2016-10" db="EMBL/GenBank/DDBJ databases">
        <authorList>
            <person name="Varghese N."/>
            <person name="Submissions S."/>
        </authorList>
    </citation>
    <scope>NUCLEOTIDE SEQUENCE [LARGE SCALE GENOMIC DNA]</scope>
    <source>
        <strain evidence="8">SP</strain>
    </source>
</reference>
<dbReference type="SUPFAM" id="SSF88946">
    <property type="entry name" value="Sigma2 domain of RNA polymerase sigma factors"/>
    <property type="match status" value="1"/>
</dbReference>
<dbReference type="GO" id="GO:0003677">
    <property type="term" value="F:DNA binding"/>
    <property type="evidence" value="ECO:0007669"/>
    <property type="project" value="UniProtKB-KW"/>
</dbReference>
<dbReference type="AlphaFoldDB" id="A0A1H3TFD8"/>
<proteinExistence type="inferred from homology"/>
<name>A0A1H3TFD8_9BACI</name>
<dbReference type="GO" id="GO:0016987">
    <property type="term" value="F:sigma factor activity"/>
    <property type="evidence" value="ECO:0007669"/>
    <property type="project" value="UniProtKB-KW"/>
</dbReference>
<dbReference type="Gene3D" id="1.10.1740.10">
    <property type="match status" value="1"/>
</dbReference>
<dbReference type="STRING" id="1503961.SAMN05421736_11448"/>
<dbReference type="InterPro" id="IPR013325">
    <property type="entry name" value="RNA_pol_sigma_r2"/>
</dbReference>
<dbReference type="OrthoDB" id="9782703at2"/>
<dbReference type="InterPro" id="IPR039425">
    <property type="entry name" value="RNA_pol_sigma-70-like"/>
</dbReference>
<evidence type="ECO:0000313" key="8">
    <source>
        <dbReference type="Proteomes" id="UP000198935"/>
    </source>
</evidence>
<sequence>MNDFTSFFEELYSQNKDALYRTAYAATGDREIAADLVQDTLYMAMKHSDAIYHHKNPSAYLFTTLRNLIKNEYRRREYYQKLLYRIHYSSNQSTMELNAADYRSLLDTYLDKKEADILSDYYVLGQPLSLICQKYRISMAATRMRISRAKTKLEKNIKTEHPLKECRQR</sequence>
<dbReference type="GO" id="GO:0006352">
    <property type="term" value="P:DNA-templated transcription initiation"/>
    <property type="evidence" value="ECO:0007669"/>
    <property type="project" value="InterPro"/>
</dbReference>
<keyword evidence="5" id="KW-0804">Transcription</keyword>
<keyword evidence="2" id="KW-0805">Transcription regulation</keyword>
<feature type="domain" description="RNA polymerase sigma-70 region 2" evidence="6">
    <location>
        <begin position="11"/>
        <end position="76"/>
    </location>
</feature>
<organism evidence="7 8">
    <name type="scientific">Evansella caseinilytica</name>
    <dbReference type="NCBI Taxonomy" id="1503961"/>
    <lineage>
        <taxon>Bacteria</taxon>
        <taxon>Bacillati</taxon>
        <taxon>Bacillota</taxon>
        <taxon>Bacilli</taxon>
        <taxon>Bacillales</taxon>
        <taxon>Bacillaceae</taxon>
        <taxon>Evansella</taxon>
    </lineage>
</organism>
<dbReference type="PANTHER" id="PTHR43133">
    <property type="entry name" value="RNA POLYMERASE ECF-TYPE SIGMA FACTO"/>
    <property type="match status" value="1"/>
</dbReference>
<dbReference type="Proteomes" id="UP000198935">
    <property type="component" value="Unassembled WGS sequence"/>
</dbReference>
<evidence type="ECO:0000259" key="6">
    <source>
        <dbReference type="Pfam" id="PF04542"/>
    </source>
</evidence>
<dbReference type="Pfam" id="PF04542">
    <property type="entry name" value="Sigma70_r2"/>
    <property type="match status" value="1"/>
</dbReference>
<evidence type="ECO:0000256" key="2">
    <source>
        <dbReference type="ARBA" id="ARBA00023015"/>
    </source>
</evidence>
<evidence type="ECO:0000256" key="3">
    <source>
        <dbReference type="ARBA" id="ARBA00023082"/>
    </source>
</evidence>
<keyword evidence="4" id="KW-0238">DNA-binding</keyword>
<gene>
    <name evidence="7" type="ORF">SAMN05421736_11448</name>
</gene>
<evidence type="ECO:0000256" key="1">
    <source>
        <dbReference type="ARBA" id="ARBA00010641"/>
    </source>
</evidence>
<dbReference type="PANTHER" id="PTHR43133:SF8">
    <property type="entry name" value="RNA POLYMERASE SIGMA FACTOR HI_1459-RELATED"/>
    <property type="match status" value="1"/>
</dbReference>
<dbReference type="InterPro" id="IPR014284">
    <property type="entry name" value="RNA_pol_sigma-70_dom"/>
</dbReference>
<keyword evidence="8" id="KW-1185">Reference proteome</keyword>
<evidence type="ECO:0000313" key="7">
    <source>
        <dbReference type="EMBL" id="SDZ48375.1"/>
    </source>
</evidence>
<comment type="similarity">
    <text evidence="1">Belongs to the sigma-70 factor family. ECF subfamily.</text>
</comment>
<evidence type="ECO:0000256" key="4">
    <source>
        <dbReference type="ARBA" id="ARBA00023125"/>
    </source>
</evidence>
<dbReference type="EMBL" id="FNPI01000014">
    <property type="protein sequence ID" value="SDZ48375.1"/>
    <property type="molecule type" value="Genomic_DNA"/>
</dbReference>
<dbReference type="InterPro" id="IPR013324">
    <property type="entry name" value="RNA_pol_sigma_r3/r4-like"/>
</dbReference>
<dbReference type="NCBIfam" id="TIGR02937">
    <property type="entry name" value="sigma70-ECF"/>
    <property type="match status" value="1"/>
</dbReference>
<dbReference type="InterPro" id="IPR007627">
    <property type="entry name" value="RNA_pol_sigma70_r2"/>
</dbReference>
<protein>
    <submittedName>
        <fullName evidence="7">RNA polymerase sigma factor, sigma-70 family</fullName>
    </submittedName>
</protein>
<accession>A0A1H3TFD8</accession>
<evidence type="ECO:0000256" key="5">
    <source>
        <dbReference type="ARBA" id="ARBA00023163"/>
    </source>
</evidence>
<keyword evidence="3" id="KW-0731">Sigma factor</keyword>
<dbReference type="SUPFAM" id="SSF88659">
    <property type="entry name" value="Sigma3 and sigma4 domains of RNA polymerase sigma factors"/>
    <property type="match status" value="1"/>
</dbReference>